<dbReference type="Gene3D" id="3.80.10.10">
    <property type="entry name" value="Ribonuclease Inhibitor"/>
    <property type="match status" value="4"/>
</dbReference>
<dbReference type="EMBL" id="BFEA01000018">
    <property type="protein sequence ID" value="GBG61310.1"/>
    <property type="molecule type" value="Genomic_DNA"/>
</dbReference>
<dbReference type="InterPro" id="IPR001810">
    <property type="entry name" value="F-box_dom"/>
</dbReference>
<feature type="compositionally biased region" description="Basic and acidic residues" evidence="1">
    <location>
        <begin position="363"/>
        <end position="372"/>
    </location>
</feature>
<comment type="caution">
    <text evidence="3">The sequence shown here is derived from an EMBL/GenBank/DDBJ whole genome shotgun (WGS) entry which is preliminary data.</text>
</comment>
<feature type="region of interest" description="Disordered" evidence="1">
    <location>
        <begin position="754"/>
        <end position="791"/>
    </location>
</feature>
<dbReference type="AlphaFoldDB" id="A0A388JU53"/>
<gene>
    <name evidence="3" type="ORF">CBR_g19843</name>
</gene>
<dbReference type="InterPro" id="IPR032675">
    <property type="entry name" value="LRR_dom_sf"/>
</dbReference>
<dbReference type="Gramene" id="GBG61310">
    <property type="protein sequence ID" value="GBG61310"/>
    <property type="gene ID" value="CBR_g19843"/>
</dbReference>
<name>A0A388JU53_CHABU</name>
<proteinExistence type="predicted"/>
<reference evidence="3 4" key="1">
    <citation type="journal article" date="2018" name="Cell">
        <title>The Chara Genome: Secondary Complexity and Implications for Plant Terrestrialization.</title>
        <authorList>
            <person name="Nishiyama T."/>
            <person name="Sakayama H."/>
            <person name="Vries J.D."/>
            <person name="Buschmann H."/>
            <person name="Saint-Marcoux D."/>
            <person name="Ullrich K.K."/>
            <person name="Haas F.B."/>
            <person name="Vanderstraeten L."/>
            <person name="Becker D."/>
            <person name="Lang D."/>
            <person name="Vosolsobe S."/>
            <person name="Rombauts S."/>
            <person name="Wilhelmsson P.K.I."/>
            <person name="Janitza P."/>
            <person name="Kern R."/>
            <person name="Heyl A."/>
            <person name="Rumpler F."/>
            <person name="Villalobos L.I.A.C."/>
            <person name="Clay J.M."/>
            <person name="Skokan R."/>
            <person name="Toyoda A."/>
            <person name="Suzuki Y."/>
            <person name="Kagoshima H."/>
            <person name="Schijlen E."/>
            <person name="Tajeshwar N."/>
            <person name="Catarino B."/>
            <person name="Hetherington A.J."/>
            <person name="Saltykova A."/>
            <person name="Bonnot C."/>
            <person name="Breuninger H."/>
            <person name="Symeonidi A."/>
            <person name="Radhakrishnan G.V."/>
            <person name="Van Nieuwerburgh F."/>
            <person name="Deforce D."/>
            <person name="Chang C."/>
            <person name="Karol K.G."/>
            <person name="Hedrich R."/>
            <person name="Ulvskov P."/>
            <person name="Glockner G."/>
            <person name="Delwiche C.F."/>
            <person name="Petrasek J."/>
            <person name="Van de Peer Y."/>
            <person name="Friml J."/>
            <person name="Beilby M."/>
            <person name="Dolan L."/>
            <person name="Kohara Y."/>
            <person name="Sugano S."/>
            <person name="Fujiyama A."/>
            <person name="Delaux P.-M."/>
            <person name="Quint M."/>
            <person name="TheiBen G."/>
            <person name="Hagemann M."/>
            <person name="Harholt J."/>
            <person name="Dunand C."/>
            <person name="Zachgo S."/>
            <person name="Langdale J."/>
            <person name="Maumus F."/>
            <person name="Straeten D.V.D."/>
            <person name="Gould S.B."/>
            <person name="Rensing S.A."/>
        </authorList>
    </citation>
    <scope>NUCLEOTIDE SEQUENCE [LARGE SCALE GENOMIC DNA]</scope>
    <source>
        <strain evidence="3 4">S276</strain>
    </source>
</reference>
<evidence type="ECO:0000313" key="3">
    <source>
        <dbReference type="EMBL" id="GBG61310.1"/>
    </source>
</evidence>
<keyword evidence="4" id="KW-1185">Reference proteome</keyword>
<dbReference type="PANTHER" id="PTHR13318:SF247">
    <property type="entry name" value="GH16156P"/>
    <property type="match status" value="1"/>
</dbReference>
<sequence length="1161" mass="123641">MGDQAKKGCRKSSAERVQFYLNGTGRRNGTERIGKEPTPKRKLKRNETKPSGTERNATKGEVEMEMEMEVEMRRFSDLPDDLISRILGFVEDVRDLYCCGATCKRWHVLTSAVLETDMPCGELWCPLRLSVHTFSRSVSPLLRRAVTWPRLRHVDLSGCAWLGDDEVRPLVRCSLSELRLSGLQRISVGVLQLIASGCRRMNSITSSVGGSNRAQEQAPVPGGGGGELVLAPQPLGGMPAALPLGRGPGIAGREEEMMAATTAMMRNAARTHTLATVPFVPRRDQERARDALGPEHPASLAFADAGGAGAAVVGREDTDIDRDRVSQEMRVLADRVRETQVEVRALVDGVRVLLGEGGGRVGREAQRGELRTRAARRPPASPVRTPESERIERGTRVANEAGGEGSRDLRGGEGQGEVGGGRGGGGGGGRRGEEGGDREADSRGGALQSLDLSRTTVRNRAVVLMATLGGWANLRELRLDGCILVSDVGITAMAGACPKLRVLSLSSVGGLTNQGLASIGLWLRDLEVLNLSSCRNVSDLREVVRNCSRLMDLDLGDTGVRTSDVADIAWIAKSLTRLSLRDCFIFDVGVSAVFRSVASFQRLRELDLSGIKHLTECLCARLCPKQLRFCFLCYPTKFSQAWSKEKAGGWYADWQSLRRQNKKEGALHGQQGLSSEGLRISHSLDDCPQTAMGSAASYGTCGGGDTHAEQRGLGSLTGVAWHSPSAVAHNQTGAWRNTGDSCSHVVDNSVSSPVLADLSTNEPGDDQVHRGSGNSAVVEGSRHQQRDAENSALAERSLAHRVTANSALVEGEEARGLSVSEEAVGCSSNGGCATSSQSDASLAAGSGGSLTCLDLSGSKVLSCKTVQFLAGHYPGLVHLSLAGCQGMSAEVLRECGCLWQNLKTLSLAGVIELSVDREAVHEAVMSMACCSGTSLESLSLDGCVVHDEMASVISRMCTRLRSLSVVGCMGFGDEGLAAVAKHCKELKSLALGVPSMWQNKSLAYFSGLEALTITNRSTLLNGELEAILANCPGMTFLSLRGCSSITEDGIAAIADCCPLLETVFLDSCDKITGRNICRLPMLRKLSLLECSSVTAGMLQVFAAGCIRLSSLVLPSHIGTSSLPVQPPGMGHICGIQAQSGFGMRDYAPRTWFSEARNGRPA</sequence>
<feature type="compositionally biased region" description="Basic and acidic residues" evidence="1">
    <location>
        <begin position="780"/>
        <end position="789"/>
    </location>
</feature>
<dbReference type="Pfam" id="PF12937">
    <property type="entry name" value="F-box-like"/>
    <property type="match status" value="1"/>
</dbReference>
<feature type="compositionally biased region" description="Basic and acidic residues" evidence="1">
    <location>
        <begin position="430"/>
        <end position="442"/>
    </location>
</feature>
<feature type="compositionally biased region" description="Basic and acidic residues" evidence="1">
    <location>
        <begin position="28"/>
        <end position="39"/>
    </location>
</feature>
<evidence type="ECO:0000259" key="2">
    <source>
        <dbReference type="Pfam" id="PF12937"/>
    </source>
</evidence>
<dbReference type="SUPFAM" id="SSF81383">
    <property type="entry name" value="F-box domain"/>
    <property type="match status" value="1"/>
</dbReference>
<dbReference type="InterPro" id="IPR036047">
    <property type="entry name" value="F-box-like_dom_sf"/>
</dbReference>
<dbReference type="OrthoDB" id="550575at2759"/>
<feature type="region of interest" description="Disordered" evidence="1">
    <location>
        <begin position="20"/>
        <end position="60"/>
    </location>
</feature>
<feature type="region of interest" description="Disordered" evidence="1">
    <location>
        <begin position="363"/>
        <end position="448"/>
    </location>
</feature>
<dbReference type="SMART" id="SM00367">
    <property type="entry name" value="LRR_CC"/>
    <property type="match status" value="11"/>
</dbReference>
<feature type="compositionally biased region" description="Basic and acidic residues" evidence="1">
    <location>
        <begin position="386"/>
        <end position="395"/>
    </location>
</feature>
<dbReference type="PANTHER" id="PTHR13318">
    <property type="entry name" value="PARTNER OF PAIRED, ISOFORM B-RELATED"/>
    <property type="match status" value="1"/>
</dbReference>
<dbReference type="SUPFAM" id="SSF52047">
    <property type="entry name" value="RNI-like"/>
    <property type="match status" value="2"/>
</dbReference>
<feature type="compositionally biased region" description="Gly residues" evidence="1">
    <location>
        <begin position="412"/>
        <end position="429"/>
    </location>
</feature>
<dbReference type="GO" id="GO:0031146">
    <property type="term" value="P:SCF-dependent proteasomal ubiquitin-dependent protein catabolic process"/>
    <property type="evidence" value="ECO:0007669"/>
    <property type="project" value="TreeGrafter"/>
</dbReference>
<protein>
    <recommendedName>
        <fullName evidence="2">F-box domain-containing protein</fullName>
    </recommendedName>
</protein>
<evidence type="ECO:0000313" key="4">
    <source>
        <dbReference type="Proteomes" id="UP000265515"/>
    </source>
</evidence>
<dbReference type="CDD" id="cd09917">
    <property type="entry name" value="F-box_SF"/>
    <property type="match status" value="1"/>
</dbReference>
<organism evidence="3 4">
    <name type="scientific">Chara braunii</name>
    <name type="common">Braun's stonewort</name>
    <dbReference type="NCBI Taxonomy" id="69332"/>
    <lineage>
        <taxon>Eukaryota</taxon>
        <taxon>Viridiplantae</taxon>
        <taxon>Streptophyta</taxon>
        <taxon>Charophyceae</taxon>
        <taxon>Charales</taxon>
        <taxon>Characeae</taxon>
        <taxon>Chara</taxon>
    </lineage>
</organism>
<evidence type="ECO:0000256" key="1">
    <source>
        <dbReference type="SAM" id="MobiDB-lite"/>
    </source>
</evidence>
<dbReference type="STRING" id="69332.A0A388JU53"/>
<dbReference type="GO" id="GO:0019005">
    <property type="term" value="C:SCF ubiquitin ligase complex"/>
    <property type="evidence" value="ECO:0007669"/>
    <property type="project" value="TreeGrafter"/>
</dbReference>
<dbReference type="InterPro" id="IPR006553">
    <property type="entry name" value="Leu-rich_rpt_Cys-con_subtyp"/>
</dbReference>
<accession>A0A388JU53</accession>
<feature type="domain" description="F-box" evidence="2">
    <location>
        <begin position="75"/>
        <end position="111"/>
    </location>
</feature>
<dbReference type="Proteomes" id="UP000265515">
    <property type="component" value="Unassembled WGS sequence"/>
</dbReference>